<proteinExistence type="predicted"/>
<feature type="compositionally biased region" description="Basic and acidic residues" evidence="1">
    <location>
        <begin position="18"/>
        <end position="35"/>
    </location>
</feature>
<protein>
    <submittedName>
        <fullName evidence="2">Uncharacterized protein</fullName>
    </submittedName>
</protein>
<name>A0A0M8N8G7_ESCWE</name>
<comment type="caution">
    <text evidence="2">The sequence shown here is derived from an EMBL/GenBank/DDBJ whole genome shotgun (WGS) entry which is preliminary data.</text>
</comment>
<reference evidence="2 3" key="1">
    <citation type="submission" date="2015-07" db="EMBL/GenBank/DDBJ databases">
        <title>The genome of the fungus Escovopsis weberi, a specialized disease agent of ant agriculture.</title>
        <authorList>
            <person name="de Man T.J."/>
            <person name="Stajich J.E."/>
            <person name="Kubicek C.P."/>
            <person name="Chenthamara K."/>
            <person name="Atanasova L."/>
            <person name="Druzhinina I.S."/>
            <person name="Birnbaum S."/>
            <person name="Barribeau S.M."/>
            <person name="Teiling C."/>
            <person name="Suen G."/>
            <person name="Currie C."/>
            <person name="Gerardo N.M."/>
        </authorList>
    </citation>
    <scope>NUCLEOTIDE SEQUENCE [LARGE SCALE GENOMIC DNA]</scope>
</reference>
<feature type="compositionally biased region" description="Polar residues" evidence="1">
    <location>
        <begin position="1"/>
        <end position="13"/>
    </location>
</feature>
<gene>
    <name evidence="2" type="ORF">ESCO_003598</name>
</gene>
<dbReference type="EMBL" id="LGSR01000002">
    <property type="protein sequence ID" value="KOS22894.1"/>
    <property type="molecule type" value="Genomic_DNA"/>
</dbReference>
<evidence type="ECO:0000256" key="1">
    <source>
        <dbReference type="SAM" id="MobiDB-lite"/>
    </source>
</evidence>
<dbReference type="Proteomes" id="UP000053831">
    <property type="component" value="Unassembled WGS sequence"/>
</dbReference>
<feature type="region of interest" description="Disordered" evidence="1">
    <location>
        <begin position="117"/>
        <end position="151"/>
    </location>
</feature>
<accession>A0A0M8N8G7</accession>
<feature type="compositionally biased region" description="Low complexity" evidence="1">
    <location>
        <begin position="123"/>
        <end position="132"/>
    </location>
</feature>
<dbReference type="OrthoDB" id="5372011at2759"/>
<keyword evidence="3" id="KW-1185">Reference proteome</keyword>
<organism evidence="2 3">
    <name type="scientific">Escovopsis weberi</name>
    <dbReference type="NCBI Taxonomy" id="150374"/>
    <lineage>
        <taxon>Eukaryota</taxon>
        <taxon>Fungi</taxon>
        <taxon>Dikarya</taxon>
        <taxon>Ascomycota</taxon>
        <taxon>Pezizomycotina</taxon>
        <taxon>Sordariomycetes</taxon>
        <taxon>Hypocreomycetidae</taxon>
        <taxon>Hypocreales</taxon>
        <taxon>Hypocreaceae</taxon>
        <taxon>Escovopsis</taxon>
    </lineage>
</organism>
<sequence>MSAQRWNPASEPQTFDAAQRDRQARGKDPYARSEDEASDDSDSSAGEKKPLRLGQGIALDSFQDREKRAFALSVLDSPEQLTMYAQSTNDSIPSQRHRFTAMLCGYAPELKPIPQRARSSLGTAPTTAPAAARDAREARHAQRPGAGPSGQ</sequence>
<dbReference type="AlphaFoldDB" id="A0A0M8N8G7"/>
<feature type="region of interest" description="Disordered" evidence="1">
    <location>
        <begin position="1"/>
        <end position="59"/>
    </location>
</feature>
<evidence type="ECO:0000313" key="2">
    <source>
        <dbReference type="EMBL" id="KOS22894.1"/>
    </source>
</evidence>
<evidence type="ECO:0000313" key="3">
    <source>
        <dbReference type="Proteomes" id="UP000053831"/>
    </source>
</evidence>